<dbReference type="PANTHER" id="PTHR33336">
    <property type="entry name" value="QUINOL MONOOXYGENASE YGIN-RELATED"/>
    <property type="match status" value="1"/>
</dbReference>
<organism evidence="3">
    <name type="scientific">Micromonas pusilla (strain CCMP1545)</name>
    <name type="common">Picoplanktonic green alga</name>
    <dbReference type="NCBI Taxonomy" id="564608"/>
    <lineage>
        <taxon>Eukaryota</taxon>
        <taxon>Viridiplantae</taxon>
        <taxon>Chlorophyta</taxon>
        <taxon>Mamiellophyceae</taxon>
        <taxon>Mamiellales</taxon>
        <taxon>Mamiellaceae</taxon>
        <taxon>Micromonas</taxon>
    </lineage>
</organism>
<dbReference type="GO" id="GO:0016491">
    <property type="term" value="F:oxidoreductase activity"/>
    <property type="evidence" value="ECO:0007669"/>
    <property type="project" value="TreeGrafter"/>
</dbReference>
<keyword evidence="3" id="KW-1185">Reference proteome</keyword>
<evidence type="ECO:0000313" key="2">
    <source>
        <dbReference type="EMBL" id="EEH59620.1"/>
    </source>
</evidence>
<dbReference type="KEGG" id="mpp:MICPUCDRAFT_55035"/>
<reference evidence="2 3" key="1">
    <citation type="journal article" date="2009" name="Science">
        <title>Green evolution and dynamic adaptations revealed by genomes of the marine picoeukaryotes Micromonas.</title>
        <authorList>
            <person name="Worden A.Z."/>
            <person name="Lee J.H."/>
            <person name="Mock T."/>
            <person name="Rouze P."/>
            <person name="Simmons M.P."/>
            <person name="Aerts A.L."/>
            <person name="Allen A.E."/>
            <person name="Cuvelier M.L."/>
            <person name="Derelle E."/>
            <person name="Everett M.V."/>
            <person name="Foulon E."/>
            <person name="Grimwood J."/>
            <person name="Gundlach H."/>
            <person name="Henrissat B."/>
            <person name="Napoli C."/>
            <person name="McDonald S.M."/>
            <person name="Parker M.S."/>
            <person name="Rombauts S."/>
            <person name="Salamov A."/>
            <person name="Von Dassow P."/>
            <person name="Badger J.H."/>
            <person name="Coutinho P.M."/>
            <person name="Demir E."/>
            <person name="Dubchak I."/>
            <person name="Gentemann C."/>
            <person name="Eikrem W."/>
            <person name="Gready J.E."/>
            <person name="John U."/>
            <person name="Lanier W."/>
            <person name="Lindquist E.A."/>
            <person name="Lucas S."/>
            <person name="Mayer K.F."/>
            <person name="Moreau H."/>
            <person name="Not F."/>
            <person name="Otillar R."/>
            <person name="Panaud O."/>
            <person name="Pangilinan J."/>
            <person name="Paulsen I."/>
            <person name="Piegu B."/>
            <person name="Poliakov A."/>
            <person name="Robbens S."/>
            <person name="Schmutz J."/>
            <person name="Toulza E."/>
            <person name="Wyss T."/>
            <person name="Zelensky A."/>
            <person name="Zhou K."/>
            <person name="Armbrust E.V."/>
            <person name="Bhattacharya D."/>
            <person name="Goodenough U.W."/>
            <person name="Van de Peer Y."/>
            <person name="Grigoriev I.V."/>
        </authorList>
    </citation>
    <scope>NUCLEOTIDE SEQUENCE [LARGE SCALE GENOMIC DNA]</scope>
    <source>
        <strain evidence="2 3">CCMP1545</strain>
    </source>
</reference>
<feature type="domain" description="ABM" evidence="1">
    <location>
        <begin position="103"/>
        <end position="137"/>
    </location>
</feature>
<dbReference type="Pfam" id="PF03992">
    <property type="entry name" value="ABM"/>
    <property type="match status" value="2"/>
</dbReference>
<dbReference type="AlphaFoldDB" id="C1MJN7"/>
<dbReference type="GeneID" id="9681629"/>
<dbReference type="InterPro" id="IPR007138">
    <property type="entry name" value="ABM_dom"/>
</dbReference>
<dbReference type="InterPro" id="IPR011008">
    <property type="entry name" value="Dimeric_a/b-barrel"/>
</dbReference>
<dbReference type="GO" id="GO:0005829">
    <property type="term" value="C:cytosol"/>
    <property type="evidence" value="ECO:0007669"/>
    <property type="project" value="TreeGrafter"/>
</dbReference>
<dbReference type="Proteomes" id="UP000001876">
    <property type="component" value="Unassembled WGS sequence"/>
</dbReference>
<dbReference type="InterPro" id="IPR050744">
    <property type="entry name" value="AI-2_Isomerase_LsrG"/>
</dbReference>
<proteinExistence type="predicted"/>
<evidence type="ECO:0000259" key="1">
    <source>
        <dbReference type="Pfam" id="PF03992"/>
    </source>
</evidence>
<dbReference type="RefSeq" id="XP_003056244.1">
    <property type="nucleotide sequence ID" value="XM_003056198.1"/>
</dbReference>
<feature type="domain" description="ABM" evidence="1">
    <location>
        <begin position="1"/>
        <end position="43"/>
    </location>
</feature>
<dbReference type="SUPFAM" id="SSF54909">
    <property type="entry name" value="Dimeric alpha+beta barrel"/>
    <property type="match status" value="2"/>
</dbReference>
<accession>C1MJN7</accession>
<evidence type="ECO:0000313" key="3">
    <source>
        <dbReference type="Proteomes" id="UP000001876"/>
    </source>
</evidence>
<dbReference type="EMBL" id="GG663736">
    <property type="protein sequence ID" value="EEH59620.1"/>
    <property type="molecule type" value="Genomic_DNA"/>
</dbReference>
<gene>
    <name evidence="2" type="ORF">MICPUCDRAFT_55035</name>
</gene>
<dbReference type="OrthoDB" id="194076at2759"/>
<dbReference type="Gene3D" id="3.30.70.100">
    <property type="match status" value="2"/>
</dbReference>
<sequence length="170" mass="19210">MHIAHVHVHVKPGMEDEFVDACVANAASSVLEPDNLRFDVLRSGAFYHLDHLALDFYTSRRLFLSAHHPSLLSIPTHAPRRLSTPPLTPFNSTPTFVASYGRSPSEEDPTRFVLIEIYATAEGPAAHKKTPHYAEWRTTVEDMMASPRSARTFRPVFPTEVDEWKMALWA</sequence>
<dbReference type="PANTHER" id="PTHR33336:SF1">
    <property type="entry name" value="(4S)-4-HYDROXY-5-PHOSPHONOOXYPENTANE-2,3-DIONE ISOMERASE"/>
    <property type="match status" value="1"/>
</dbReference>
<protein>
    <submittedName>
        <fullName evidence="2">Predicted protein</fullName>
    </submittedName>
</protein>
<name>C1MJN7_MICPC</name>